<name>Q7VAL7_PROMA</name>
<gene>
    <name evidence="2" type="ordered locus">Pro_1443</name>
</gene>
<evidence type="ECO:0000313" key="2">
    <source>
        <dbReference type="EMBL" id="AAQ00487.1"/>
    </source>
</evidence>
<dbReference type="HOGENOM" id="CLU_3028768_0_0_3"/>
<keyword evidence="1" id="KW-0472">Membrane</keyword>
<reference evidence="2 3" key="1">
    <citation type="journal article" date="2003" name="Proc. Natl. Acad. Sci. U.S.A.">
        <title>Genome sequence of the cyanobacterium Prochlorococcus marinus SS120, a nearly minimal oxyphototrophic genome.</title>
        <authorList>
            <person name="Dufresne A."/>
            <person name="Salanoubat M."/>
            <person name="Partensky F."/>
            <person name="Artiguenave F."/>
            <person name="Axmann I.M."/>
            <person name="Barbe V."/>
            <person name="Duprat S."/>
            <person name="Galperin M.Y."/>
            <person name="Koonin E.V."/>
            <person name="Le Gall F."/>
            <person name="Makarova K.S."/>
            <person name="Ostrowski M."/>
            <person name="Oztas S."/>
            <person name="Robert C."/>
            <person name="Rogozin I.B."/>
            <person name="Scanlan D.J."/>
            <person name="Tandeau de Marsac N."/>
            <person name="Weissenbach J."/>
            <person name="Wincker P."/>
            <person name="Wolf Y.I."/>
            <person name="Hess W.R."/>
        </authorList>
    </citation>
    <scope>NUCLEOTIDE SEQUENCE [LARGE SCALE GENOMIC DNA]</scope>
    <source>
        <strain evidence="3">SARG / CCMP1375 / SS120</strain>
    </source>
</reference>
<dbReference type="eggNOG" id="ENOG5032HZR">
    <property type="taxonomic scope" value="Bacteria"/>
</dbReference>
<dbReference type="EMBL" id="AE017126">
    <property type="protein sequence ID" value="AAQ00487.1"/>
    <property type="molecule type" value="Genomic_DNA"/>
</dbReference>
<sequence length="55" mass="5770">MDPFDPAIHYGPNDAGVSAISIALVVLGLLVGSWAFGALYGIISNYFQGKGKKDN</sequence>
<dbReference type="PATRIC" id="fig|167539.5.peg.1511"/>
<evidence type="ECO:0000256" key="1">
    <source>
        <dbReference type="SAM" id="Phobius"/>
    </source>
</evidence>
<dbReference type="RefSeq" id="WP_011125594.1">
    <property type="nucleotide sequence ID" value="NC_005042.1"/>
</dbReference>
<protein>
    <submittedName>
        <fullName evidence="2">Uncharacterized protein</fullName>
    </submittedName>
</protein>
<dbReference type="AlphaFoldDB" id="Q7VAL7"/>
<dbReference type="KEGG" id="pma:Pro_1443"/>
<keyword evidence="1" id="KW-1133">Transmembrane helix</keyword>
<dbReference type="EnsemblBacteria" id="AAQ00487">
    <property type="protein sequence ID" value="AAQ00487"/>
    <property type="gene ID" value="Pro_1443"/>
</dbReference>
<dbReference type="Proteomes" id="UP000001420">
    <property type="component" value="Chromosome"/>
</dbReference>
<keyword evidence="1" id="KW-0812">Transmembrane</keyword>
<accession>Q7VAL7</accession>
<evidence type="ECO:0000313" key="3">
    <source>
        <dbReference type="Proteomes" id="UP000001420"/>
    </source>
</evidence>
<proteinExistence type="predicted"/>
<dbReference type="OrthoDB" id="542057at2"/>
<keyword evidence="3" id="KW-1185">Reference proteome</keyword>
<organism evidence="2 3">
    <name type="scientific">Prochlorococcus marinus (strain SARG / CCMP1375 / SS120)</name>
    <dbReference type="NCBI Taxonomy" id="167539"/>
    <lineage>
        <taxon>Bacteria</taxon>
        <taxon>Bacillati</taxon>
        <taxon>Cyanobacteriota</taxon>
        <taxon>Cyanophyceae</taxon>
        <taxon>Synechococcales</taxon>
        <taxon>Prochlorococcaceae</taxon>
        <taxon>Prochlorococcus</taxon>
    </lineage>
</organism>
<feature type="transmembrane region" description="Helical" evidence="1">
    <location>
        <begin position="20"/>
        <end position="43"/>
    </location>
</feature>